<dbReference type="GeneID" id="54359889"/>
<evidence type="ECO:0000256" key="1">
    <source>
        <dbReference type="ARBA" id="ARBA00022723"/>
    </source>
</evidence>
<dbReference type="RefSeq" id="XP_033454832.1">
    <property type="nucleotide sequence ID" value="XM_033602089.1"/>
</dbReference>
<dbReference type="SMART" id="SM00849">
    <property type="entry name" value="Lactamase_B"/>
    <property type="match status" value="1"/>
</dbReference>
<keyword evidence="3" id="KW-1185">Reference proteome</keyword>
<dbReference type="Pfam" id="PF00753">
    <property type="entry name" value="Lactamase_B"/>
    <property type="match status" value="1"/>
</dbReference>
<dbReference type="Proteomes" id="UP000504637">
    <property type="component" value="Unplaced"/>
</dbReference>
<reference evidence="4" key="3">
    <citation type="submission" date="2025-08" db="UniProtKB">
        <authorList>
            <consortium name="RefSeq"/>
        </authorList>
    </citation>
    <scope>IDENTIFICATION</scope>
    <source>
        <strain evidence="4">CBS 342.82</strain>
    </source>
</reference>
<dbReference type="GO" id="GO:0050313">
    <property type="term" value="F:sulfur dioxygenase activity"/>
    <property type="evidence" value="ECO:0007669"/>
    <property type="project" value="InterPro"/>
</dbReference>
<protein>
    <submittedName>
        <fullName evidence="4">Metallo-hydrolase/oxidoreductase</fullName>
    </submittedName>
</protein>
<accession>A0A6J3LPA8</accession>
<name>A0A6J3LPA8_9PEZI</name>
<dbReference type="FunFam" id="3.60.15.10:FF:000033">
    <property type="entry name" value="MBL fold metallo-hydrolase"/>
    <property type="match status" value="1"/>
</dbReference>
<dbReference type="PANTHER" id="PTHR43084">
    <property type="entry name" value="PERSULFIDE DIOXYGENASE ETHE1"/>
    <property type="match status" value="1"/>
</dbReference>
<dbReference type="CDD" id="cd07724">
    <property type="entry name" value="POD-like_MBL-fold"/>
    <property type="match status" value="1"/>
</dbReference>
<reference evidence="4" key="1">
    <citation type="submission" date="2020-01" db="EMBL/GenBank/DDBJ databases">
        <authorList>
            <consortium name="DOE Joint Genome Institute"/>
            <person name="Haridas S."/>
            <person name="Albert R."/>
            <person name="Binder M."/>
            <person name="Bloem J."/>
            <person name="Labutti K."/>
            <person name="Salamov A."/>
            <person name="Andreopoulos B."/>
            <person name="Baker S.E."/>
            <person name="Barry K."/>
            <person name="Bills G."/>
            <person name="Bluhm B.H."/>
            <person name="Cannon C."/>
            <person name="Castanera R."/>
            <person name="Culley D.E."/>
            <person name="Daum C."/>
            <person name="Ezra D."/>
            <person name="Gonzalez J.B."/>
            <person name="Henrissat B."/>
            <person name="Kuo A."/>
            <person name="Liang C."/>
            <person name="Lipzen A."/>
            <person name="Lutzoni F."/>
            <person name="Magnuson J."/>
            <person name="Mondo S."/>
            <person name="Nolan M."/>
            <person name="Ohm R."/>
            <person name="Pangilinan J."/>
            <person name="Park H.-J."/>
            <person name="Ramirez L."/>
            <person name="Alfaro M."/>
            <person name="Sun H."/>
            <person name="Tritt A."/>
            <person name="Yoshinaga Y."/>
            <person name="Zwiers L.-H."/>
            <person name="Turgeon B.G."/>
            <person name="Goodwin S.B."/>
            <person name="Spatafora J.W."/>
            <person name="Crous P.W."/>
            <person name="Grigoriev I.V."/>
        </authorList>
    </citation>
    <scope>NUCLEOTIDE SEQUENCE</scope>
    <source>
        <strain evidence="4">CBS 342.82</strain>
    </source>
</reference>
<dbReference type="PANTHER" id="PTHR43084:SF1">
    <property type="entry name" value="PERSULFIDE DIOXYGENASE ETHE1, MITOCHONDRIAL"/>
    <property type="match status" value="1"/>
</dbReference>
<evidence type="ECO:0000313" key="4">
    <source>
        <dbReference type="RefSeq" id="XP_033454832.1"/>
    </source>
</evidence>
<feature type="domain" description="Metallo-beta-lactamase" evidence="2">
    <location>
        <begin position="17"/>
        <end position="211"/>
    </location>
</feature>
<reference evidence="4" key="2">
    <citation type="submission" date="2020-04" db="EMBL/GenBank/DDBJ databases">
        <authorList>
            <consortium name="NCBI Genome Project"/>
        </authorList>
    </citation>
    <scope>NUCLEOTIDE SEQUENCE</scope>
    <source>
        <strain evidence="4">CBS 342.82</strain>
    </source>
</reference>
<keyword evidence="1" id="KW-0479">Metal-binding</keyword>
<dbReference type="InterPro" id="IPR044528">
    <property type="entry name" value="POD-like_MBL-fold"/>
</dbReference>
<dbReference type="InterPro" id="IPR036866">
    <property type="entry name" value="RibonucZ/Hydroxyglut_hydro"/>
</dbReference>
<evidence type="ECO:0000259" key="2">
    <source>
        <dbReference type="SMART" id="SM00849"/>
    </source>
</evidence>
<dbReference type="InterPro" id="IPR001279">
    <property type="entry name" value="Metallo-B-lactamas"/>
</dbReference>
<dbReference type="GO" id="GO:0006749">
    <property type="term" value="P:glutathione metabolic process"/>
    <property type="evidence" value="ECO:0007669"/>
    <property type="project" value="InterPro"/>
</dbReference>
<dbReference type="InterPro" id="IPR051682">
    <property type="entry name" value="Mito_Persulfide_Diox"/>
</dbReference>
<dbReference type="AlphaFoldDB" id="A0A6J3LPA8"/>
<dbReference type="GO" id="GO:0046872">
    <property type="term" value="F:metal ion binding"/>
    <property type="evidence" value="ECO:0007669"/>
    <property type="project" value="UniProtKB-KW"/>
</dbReference>
<dbReference type="SUPFAM" id="SSF56281">
    <property type="entry name" value="Metallo-hydrolase/oxidoreductase"/>
    <property type="match status" value="1"/>
</dbReference>
<dbReference type="OrthoDB" id="449487at2759"/>
<dbReference type="GO" id="GO:0070813">
    <property type="term" value="P:hydrogen sulfide metabolic process"/>
    <property type="evidence" value="ECO:0007669"/>
    <property type="project" value="TreeGrafter"/>
</dbReference>
<gene>
    <name evidence="4" type="ORF">K489DRAFT_328794</name>
</gene>
<sequence>MSAQQPIIHSIFEPRTSTWQYIVADPKTLGAVIIDSVLDIDPATLKLSSQSADGLLQIVRQHGYRVEKILETHAHADHVTAAAYLQNRLESESGRRPTIGIGRRIVQVQAHFGAQYQIAASEYENAFDHLFQDDEIFQIGALQAKIMHLPGHTPDHVGYQIGENVFAGDSIFNVDVGSARADFPGGSAESLYSSKTKILSLPDNVKLWVGHDYPPSGRDDALACATVADHRAQNKHFKDSITKEDFVALRSTRDMTLSEPKLLHHALQMNIRGGRLPTPDASGKRLLHLPLKMDASADQLFGSNL</sequence>
<organism evidence="4">
    <name type="scientific">Dissoconium aciculare CBS 342.82</name>
    <dbReference type="NCBI Taxonomy" id="1314786"/>
    <lineage>
        <taxon>Eukaryota</taxon>
        <taxon>Fungi</taxon>
        <taxon>Dikarya</taxon>
        <taxon>Ascomycota</taxon>
        <taxon>Pezizomycotina</taxon>
        <taxon>Dothideomycetes</taxon>
        <taxon>Dothideomycetidae</taxon>
        <taxon>Mycosphaerellales</taxon>
        <taxon>Dissoconiaceae</taxon>
        <taxon>Dissoconium</taxon>
    </lineage>
</organism>
<dbReference type="Gene3D" id="3.60.15.10">
    <property type="entry name" value="Ribonuclease Z/Hydroxyacylglutathione hydrolase-like"/>
    <property type="match status" value="1"/>
</dbReference>
<proteinExistence type="predicted"/>
<evidence type="ECO:0000313" key="3">
    <source>
        <dbReference type="Proteomes" id="UP000504637"/>
    </source>
</evidence>